<evidence type="ECO:0000256" key="3">
    <source>
        <dbReference type="ARBA" id="ARBA00022691"/>
    </source>
</evidence>
<proteinExistence type="inferred from homology"/>
<dbReference type="Proteomes" id="UP000002009">
    <property type="component" value="Chromosome 11"/>
</dbReference>
<accession>C1EDT4</accession>
<dbReference type="KEGG" id="mis:MICPUN_62382"/>
<dbReference type="RefSeq" id="XP_002504853.1">
    <property type="nucleotide sequence ID" value="XM_002504807.1"/>
</dbReference>
<evidence type="ECO:0000256" key="6">
    <source>
        <dbReference type="ARBA" id="ARBA00048718"/>
    </source>
</evidence>
<evidence type="ECO:0000256" key="5">
    <source>
        <dbReference type="ARBA" id="ARBA00034489"/>
    </source>
</evidence>
<keyword evidence="3" id="KW-0949">S-adenosyl-L-methionine</keyword>
<dbReference type="GeneID" id="8247585"/>
<evidence type="ECO:0000256" key="4">
    <source>
        <dbReference type="ARBA" id="ARBA00022694"/>
    </source>
</evidence>
<feature type="region of interest" description="Disordered" evidence="7">
    <location>
        <begin position="1"/>
        <end position="64"/>
    </location>
</feature>
<evidence type="ECO:0000256" key="2">
    <source>
        <dbReference type="ARBA" id="ARBA00022679"/>
    </source>
</evidence>
<feature type="region of interest" description="Disordered" evidence="7">
    <location>
        <begin position="240"/>
        <end position="265"/>
    </location>
</feature>
<evidence type="ECO:0000313" key="10">
    <source>
        <dbReference type="Proteomes" id="UP000002009"/>
    </source>
</evidence>
<reference evidence="9 10" key="1">
    <citation type="journal article" date="2009" name="Science">
        <title>Green evolution and dynamic adaptations revealed by genomes of the marine picoeukaryotes Micromonas.</title>
        <authorList>
            <person name="Worden A.Z."/>
            <person name="Lee J.H."/>
            <person name="Mock T."/>
            <person name="Rouze P."/>
            <person name="Simmons M.P."/>
            <person name="Aerts A.L."/>
            <person name="Allen A.E."/>
            <person name="Cuvelier M.L."/>
            <person name="Derelle E."/>
            <person name="Everett M.V."/>
            <person name="Foulon E."/>
            <person name="Grimwood J."/>
            <person name="Gundlach H."/>
            <person name="Henrissat B."/>
            <person name="Napoli C."/>
            <person name="McDonald S.M."/>
            <person name="Parker M.S."/>
            <person name="Rombauts S."/>
            <person name="Salamov A."/>
            <person name="Von Dassow P."/>
            <person name="Badger J.H."/>
            <person name="Coutinho P.M."/>
            <person name="Demir E."/>
            <person name="Dubchak I."/>
            <person name="Gentemann C."/>
            <person name="Eikrem W."/>
            <person name="Gready J.E."/>
            <person name="John U."/>
            <person name="Lanier W."/>
            <person name="Lindquist E.A."/>
            <person name="Lucas S."/>
            <person name="Mayer K.F."/>
            <person name="Moreau H."/>
            <person name="Not F."/>
            <person name="Otillar R."/>
            <person name="Panaud O."/>
            <person name="Pangilinan J."/>
            <person name="Paulsen I."/>
            <person name="Piegu B."/>
            <person name="Poliakov A."/>
            <person name="Robbens S."/>
            <person name="Schmutz J."/>
            <person name="Toulza E."/>
            <person name="Wyss T."/>
            <person name="Zelensky A."/>
            <person name="Zhou K."/>
            <person name="Armbrust E.V."/>
            <person name="Bhattacharya D."/>
            <person name="Goodenough U.W."/>
            <person name="Van de Peer Y."/>
            <person name="Grigoriev I.V."/>
        </authorList>
    </citation>
    <scope>NUCLEOTIDE SEQUENCE [LARGE SCALE GENOMIC DNA]</scope>
    <source>
        <strain evidence="10">RCC299 / NOUM17</strain>
    </source>
</reference>
<keyword evidence="10" id="KW-1185">Reference proteome</keyword>
<gene>
    <name evidence="9" type="ORF">MICPUN_62382</name>
</gene>
<dbReference type="eggNOG" id="ENOG502QRX3">
    <property type="taxonomic scope" value="Eukaryota"/>
</dbReference>
<organism evidence="9 10">
    <name type="scientific">Micromonas commoda (strain RCC299 / NOUM17 / CCMP2709)</name>
    <name type="common">Picoplanktonic green alga</name>
    <dbReference type="NCBI Taxonomy" id="296587"/>
    <lineage>
        <taxon>Eukaryota</taxon>
        <taxon>Viridiplantae</taxon>
        <taxon>Chlorophyta</taxon>
        <taxon>Mamiellophyceae</taxon>
        <taxon>Mamiellales</taxon>
        <taxon>Mamiellaceae</taxon>
        <taxon>Micromonas</taxon>
    </lineage>
</organism>
<keyword evidence="4" id="KW-0819">tRNA processing</keyword>
<dbReference type="SMART" id="SM01144">
    <property type="entry name" value="DTW"/>
    <property type="match status" value="1"/>
</dbReference>
<evidence type="ECO:0000259" key="8">
    <source>
        <dbReference type="SMART" id="SM01144"/>
    </source>
</evidence>
<evidence type="ECO:0000256" key="1">
    <source>
        <dbReference type="ARBA" id="ARBA00012386"/>
    </source>
</evidence>
<sequence>MAPAEDGPEPRAAQVDDPPPFVKGVKGRKDMHVPKAVWRQHRPRKPRAADHVEGTGSKGGPTSARVINGVLRSLEELAIACPRNLKRWGLASEDEYFEHVRRRDVAKAALDQLLRDPSVSADDKHDAAASFSMNHGPAAFNCRRCWLLRGCCVCRMLVSLPVQALGPHRIAVYLHHHEFGRGSSTGALVSACLGGDAYVAGLRRDEEALRELCEREDGRVAVLWPGRGAVGVGDLPGIVVGGGEKKGRDGDEKGGDGDDEKGGDGGGRGWTFIAIDGTWKNARNMLKRLPKDRVVLVSLPPEAFRFVREANAGITGGTGDGASLLAPVRKYAGAPEGRTSTFEACVALLRALGVDEATCKAQLENVKTKVDAVKVQKSMAPVYEKVTGEGDFET</sequence>
<evidence type="ECO:0000313" key="9">
    <source>
        <dbReference type="EMBL" id="ACO66111.1"/>
    </source>
</evidence>
<keyword evidence="2" id="KW-0808">Transferase</keyword>
<evidence type="ECO:0000256" key="7">
    <source>
        <dbReference type="SAM" id="MobiDB-lite"/>
    </source>
</evidence>
<dbReference type="InterPro" id="IPR039262">
    <property type="entry name" value="DTWD2/TAPT"/>
</dbReference>
<dbReference type="OrthoDB" id="544179at2759"/>
<dbReference type="AlphaFoldDB" id="C1EDT4"/>
<comment type="similarity">
    <text evidence="5">Belongs to the TDD superfamily. DTWD2 family.</text>
</comment>
<dbReference type="Pfam" id="PF03942">
    <property type="entry name" value="DTW"/>
    <property type="match status" value="1"/>
</dbReference>
<dbReference type="GO" id="GO:0008033">
    <property type="term" value="P:tRNA processing"/>
    <property type="evidence" value="ECO:0007669"/>
    <property type="project" value="UniProtKB-KW"/>
</dbReference>
<dbReference type="PANTHER" id="PTHR21392">
    <property type="entry name" value="TRNA-URIDINE AMINOCARBOXYPROPYLTRANSFERASE 2"/>
    <property type="match status" value="1"/>
</dbReference>
<name>C1EDT4_MICCC</name>
<comment type="catalytic activity">
    <reaction evidence="6">
        <text>a uridine in tRNA + S-adenosyl-L-methionine = a 3-[(3S)-3-amino-3-carboxypropyl]uridine in tRNA + S-methyl-5'-thioadenosine + H(+)</text>
        <dbReference type="Rhea" id="RHEA:62432"/>
        <dbReference type="Rhea" id="RHEA-COMP:13339"/>
        <dbReference type="Rhea" id="RHEA-COMP:16092"/>
        <dbReference type="ChEBI" id="CHEBI:15378"/>
        <dbReference type="ChEBI" id="CHEBI:17509"/>
        <dbReference type="ChEBI" id="CHEBI:59789"/>
        <dbReference type="ChEBI" id="CHEBI:65315"/>
        <dbReference type="ChEBI" id="CHEBI:82930"/>
        <dbReference type="EC" id="2.5.1.25"/>
    </reaction>
</comment>
<dbReference type="GO" id="GO:0016432">
    <property type="term" value="F:tRNA-uridine aminocarboxypropyltransferase activity"/>
    <property type="evidence" value="ECO:0007669"/>
    <property type="project" value="UniProtKB-EC"/>
</dbReference>
<feature type="domain" description="DTW" evidence="8">
    <location>
        <begin position="138"/>
        <end position="367"/>
    </location>
</feature>
<feature type="compositionally biased region" description="Basic and acidic residues" evidence="7">
    <location>
        <begin position="243"/>
        <end position="263"/>
    </location>
</feature>
<dbReference type="EMBL" id="CP001330">
    <property type="protein sequence ID" value="ACO66111.1"/>
    <property type="molecule type" value="Genomic_DNA"/>
</dbReference>
<dbReference type="PANTHER" id="PTHR21392:SF0">
    <property type="entry name" value="TRNA-URIDINE AMINOCARBOXYPROPYLTRANSFERASE 2"/>
    <property type="match status" value="1"/>
</dbReference>
<dbReference type="EC" id="2.5.1.25" evidence="1"/>
<dbReference type="InterPro" id="IPR005636">
    <property type="entry name" value="DTW"/>
</dbReference>
<protein>
    <recommendedName>
        <fullName evidence="1">tRNA-uridine aminocarboxypropyltransferase</fullName>
        <ecNumber evidence="1">2.5.1.25</ecNumber>
    </recommendedName>
</protein>
<dbReference type="InParanoid" id="C1EDT4"/>
<dbReference type="FunCoup" id="C1EDT4">
    <property type="interactions" value="210"/>
</dbReference>